<reference evidence="2" key="2">
    <citation type="journal article" date="2018" name="BMC Genomics">
        <title>The mitochondrial genomes of sarcoptiform mites: are any transfer RNA genes really lost?</title>
        <authorList>
            <person name="Xue X.F."/>
            <person name="Deng W."/>
            <person name="Qu S.X."/>
            <person name="Hong X.Y."/>
            <person name="Shao R."/>
        </authorList>
    </citation>
    <scope>NUCLEOTIDE SEQUENCE</scope>
</reference>
<feature type="transmembrane region" description="Helical" evidence="1">
    <location>
        <begin position="31"/>
        <end position="62"/>
    </location>
</feature>
<gene>
    <name evidence="2" type="primary">nad6</name>
</gene>
<accession>A0A2Z4MB30</accession>
<reference evidence="2" key="1">
    <citation type="submission" date="2017-08" db="EMBL/GenBank/DDBJ databases">
        <authorList>
            <person name="de Groot N.N."/>
        </authorList>
    </citation>
    <scope>NUCLEOTIDE SEQUENCE</scope>
</reference>
<keyword evidence="2" id="KW-0496">Mitochondrion</keyword>
<evidence type="ECO:0000313" key="2">
    <source>
        <dbReference type="EMBL" id="AWX53525.1"/>
    </source>
</evidence>
<evidence type="ECO:0000256" key="1">
    <source>
        <dbReference type="SAM" id="Phobius"/>
    </source>
</evidence>
<organism evidence="2">
    <name type="scientific">Histiostoma feroniarum</name>
    <dbReference type="NCBI Taxonomy" id="334618"/>
    <lineage>
        <taxon>Eukaryota</taxon>
        <taxon>Metazoa</taxon>
        <taxon>Ecdysozoa</taxon>
        <taxon>Arthropoda</taxon>
        <taxon>Chelicerata</taxon>
        <taxon>Arachnida</taxon>
        <taxon>Acari</taxon>
        <taxon>Acariformes</taxon>
        <taxon>Sarcoptiformes</taxon>
        <taxon>Astigmata</taxon>
        <taxon>Histiostomatoidea</taxon>
        <taxon>Histiostomatidae</taxon>
        <taxon>Histiostoma</taxon>
    </lineage>
</organism>
<sequence>MISLLLLAMMLFINTSPLVFSFMVLTMSLWVAMVVLMMTSSMFSSCCMVISFSTGMMILFCYCSSMVSFEKKKLSKMNTVLPTIVFMLTTNSENMSELTNVSMTSMEYQLQFLTAVIMLVVATMLSVNKTMFNPSKSSMSAY</sequence>
<keyword evidence="1" id="KW-0472">Membrane</keyword>
<dbReference type="AlphaFoldDB" id="A0A2Z4MB30"/>
<feature type="transmembrane region" description="Helical" evidence="1">
    <location>
        <begin position="110"/>
        <end position="127"/>
    </location>
</feature>
<geneLocation type="mitochondrion" evidence="2"/>
<keyword evidence="1" id="KW-0812">Transmembrane</keyword>
<proteinExistence type="predicted"/>
<name>A0A2Z4MB30_9ACAR</name>
<keyword evidence="1" id="KW-1133">Transmembrane helix</keyword>
<protein>
    <submittedName>
        <fullName evidence="2">NADH dehydrogenase subunit 6</fullName>
    </submittedName>
</protein>
<dbReference type="EMBL" id="MF596167">
    <property type="protein sequence ID" value="AWX53525.1"/>
    <property type="molecule type" value="Genomic_DNA"/>
</dbReference>